<keyword evidence="3" id="KW-1185">Reference proteome</keyword>
<feature type="transmembrane region" description="Helical" evidence="1">
    <location>
        <begin position="259"/>
        <end position="280"/>
    </location>
</feature>
<comment type="caution">
    <text evidence="2">The sequence shown here is derived from an EMBL/GenBank/DDBJ whole genome shotgun (WGS) entry which is preliminary data.</text>
</comment>
<proteinExistence type="predicted"/>
<evidence type="ECO:0000313" key="2">
    <source>
        <dbReference type="EMBL" id="KAI1702364.1"/>
    </source>
</evidence>
<accession>A0AAD4R0X4</accession>
<dbReference type="Proteomes" id="UP001201812">
    <property type="component" value="Unassembled WGS sequence"/>
</dbReference>
<protein>
    <submittedName>
        <fullName evidence="2">Uncharacterized protein</fullName>
    </submittedName>
</protein>
<keyword evidence="1" id="KW-1133">Transmembrane helix</keyword>
<feature type="transmembrane region" description="Helical" evidence="1">
    <location>
        <begin position="89"/>
        <end position="112"/>
    </location>
</feature>
<organism evidence="2 3">
    <name type="scientific">Ditylenchus destructor</name>
    <dbReference type="NCBI Taxonomy" id="166010"/>
    <lineage>
        <taxon>Eukaryota</taxon>
        <taxon>Metazoa</taxon>
        <taxon>Ecdysozoa</taxon>
        <taxon>Nematoda</taxon>
        <taxon>Chromadorea</taxon>
        <taxon>Rhabditida</taxon>
        <taxon>Tylenchina</taxon>
        <taxon>Tylenchomorpha</taxon>
        <taxon>Sphaerularioidea</taxon>
        <taxon>Anguinidae</taxon>
        <taxon>Anguininae</taxon>
        <taxon>Ditylenchus</taxon>
    </lineage>
</organism>
<sequence>MAQNDEPYMDLVVYSSILIMDISSIFMISKLLWHFSRNETKNGLIRTYSPLLIATLICYGLYSSSSIPACVYILWTWSLTESHRVTRTTFFVMVVPITVCAIISTTVFFLGLEKTLSILFPTKHRTYFKKLLFRLYLLSVALVGLWVALSWVVAHFFSGPNPEGCKSIGCTADSGTNRWQLTKMTLGAANCCIGAYFLYLWRFKHRLTSCSQRAAKMNNLMTVFAFLAELLLNVLPWVVPLIVKELTQFDLVRKFGGGYSFVLSSLESFFFSHIYAFVFLRQQQDKRNHVTIETIATTVVNRNYVSASYTQGW</sequence>
<evidence type="ECO:0000256" key="1">
    <source>
        <dbReference type="SAM" id="Phobius"/>
    </source>
</evidence>
<dbReference type="AlphaFoldDB" id="A0AAD4R0X4"/>
<keyword evidence="1" id="KW-0812">Transmembrane</keyword>
<feature type="transmembrane region" description="Helical" evidence="1">
    <location>
        <begin position="12"/>
        <end position="33"/>
    </location>
</feature>
<reference evidence="2" key="1">
    <citation type="submission" date="2022-01" db="EMBL/GenBank/DDBJ databases">
        <title>Genome Sequence Resource for Two Populations of Ditylenchus destructor, the Migratory Endoparasitic Phytonematode.</title>
        <authorList>
            <person name="Zhang H."/>
            <person name="Lin R."/>
            <person name="Xie B."/>
        </authorList>
    </citation>
    <scope>NUCLEOTIDE SEQUENCE</scope>
    <source>
        <strain evidence="2">BazhouSP</strain>
    </source>
</reference>
<evidence type="ECO:0000313" key="3">
    <source>
        <dbReference type="Proteomes" id="UP001201812"/>
    </source>
</evidence>
<dbReference type="EMBL" id="JAKKPZ010000100">
    <property type="protein sequence ID" value="KAI1702364.1"/>
    <property type="molecule type" value="Genomic_DNA"/>
</dbReference>
<gene>
    <name evidence="2" type="ORF">DdX_15546</name>
</gene>
<feature type="transmembrane region" description="Helical" evidence="1">
    <location>
        <begin position="181"/>
        <end position="199"/>
    </location>
</feature>
<feature type="transmembrane region" description="Helical" evidence="1">
    <location>
        <begin position="133"/>
        <end position="154"/>
    </location>
</feature>
<feature type="transmembrane region" description="Helical" evidence="1">
    <location>
        <begin position="53"/>
        <end position="77"/>
    </location>
</feature>
<keyword evidence="1" id="KW-0472">Membrane</keyword>
<name>A0AAD4R0X4_9BILA</name>
<dbReference type="Pfam" id="PF10316">
    <property type="entry name" value="7TM_GPCR_Srbc"/>
    <property type="match status" value="1"/>
</dbReference>
<feature type="transmembrane region" description="Helical" evidence="1">
    <location>
        <begin position="220"/>
        <end position="239"/>
    </location>
</feature>
<dbReference type="InterPro" id="IPR019420">
    <property type="entry name" value="7TM_GPCR_serpentine_rcpt_Srbc"/>
</dbReference>